<feature type="region of interest" description="Disordered" evidence="2">
    <location>
        <begin position="238"/>
        <end position="258"/>
    </location>
</feature>
<dbReference type="InterPro" id="IPR011893">
    <property type="entry name" value="Selenoprotein_Rdx-typ"/>
</dbReference>
<comment type="caution">
    <text evidence="3">The sequence shown here is derived from an EMBL/GenBank/DDBJ whole genome shotgun (WGS) entry which is preliminary data.</text>
</comment>
<reference evidence="3" key="1">
    <citation type="submission" date="2021-01" db="EMBL/GenBank/DDBJ databases">
        <authorList>
            <consortium name="Genoscope - CEA"/>
            <person name="William W."/>
        </authorList>
    </citation>
    <scope>NUCLEOTIDE SEQUENCE</scope>
</reference>
<organism evidence="3 4">
    <name type="scientific">Paramecium octaurelia</name>
    <dbReference type="NCBI Taxonomy" id="43137"/>
    <lineage>
        <taxon>Eukaryota</taxon>
        <taxon>Sar</taxon>
        <taxon>Alveolata</taxon>
        <taxon>Ciliophora</taxon>
        <taxon>Intramacronucleata</taxon>
        <taxon>Oligohymenophorea</taxon>
        <taxon>Peniculida</taxon>
        <taxon>Parameciidae</taxon>
        <taxon>Paramecium</taxon>
    </lineage>
</organism>
<dbReference type="OMA" id="FWILGIC"/>
<dbReference type="Proteomes" id="UP000683925">
    <property type="component" value="Unassembled WGS sequence"/>
</dbReference>
<sequence length="1350" mass="157484">MNLSTYSIRSRSKRTWSNSRYIDNHYDSKLHSTPFLPCGLNDSKQIVYSDIGLSEVRTNCTKLKNFQDLEQRNISVKEMITKQANWRPFIEFQDKSDEMVVTIEYCTNCKEHQRSTRHNEEQYLSYALLIKQSILLNYPDIKVYLKPLVFDNDKTITSLFLQRRIGAFEVQFQANGQQSQLFSKLQTKSWPNVNDILKAIHQQFKKTNLLIQLVYNDGDTNLKGINVTMQSLQNKQLASSQHLRPQSRLSENRSCKSTSLHRQRALSQQSNIVRYNEKSDSQGRVLFLNLPIDRYEISIQESSNNLLFNEVVTLQELVRTDGAYHQIKLSKPKLALLRVEVVGPQQQTDVMVPFTDTQVHVLQNQERMLLKEVSDSSGIYEGFLDPGRYTLVVSKYGFESVQQFVELSGGNNTVKIQITTRCTEISTLLNQNTNQTLMNSSFISKKKKTIKPPQQVNLKILSLLEVGQMYVFDYFSEQIIGKAKIIITDSISNKIITCTTNSQGHAKLLFNYLNKGTIKVEHEEFYTLDMTYGVNEEVDLKSSRNTFKLIKKTNVLSVISDNNIEIYQNNQRIRKQQNHSNICFFEIPSDHPQLLYIIIENQKFQELLLKVLLSEEVITIKQPDIDLLTFPQFWILGICGKLDCQLYVINEIVSHLEFRNFYDDLEKHNQNITKVFQSECYQTQQKLIWKNQLIDISKIQIVDVLPNCDEQPIIFTLQNAIIECNLIQLGSFSQEQQCNIILANQQVMQQQPFKNNNAQITKVQIIHKDIFIYYEHCAFVAIYDSSLKQKGYAKLDSYHCQDFETNQLVSVGQSHLTLYQLQITSINVLFQLKKQCISHNLVRISQNDQEQQNLLFGREDGVLSIYSYSLQEVDHLKLSMEPLQQIVLQKNQILARDNQIIYLLEQDEEKKYNVKNQIQIFKKYILYLNPQETCLQVLTNSHVLYYNDISTHRQYQQETDHSRLILIGSTNSYVPKCYYKNRQETTLKLENDKWYVDLLNENVRFGLQVKGHIQGIKILLQSKYCVTDLGDYKIKRSKGLWMFGFLTYNNQEHKVHTIENQFQDEQQFQYEILVETEHSSIQDDNLFIYSTQEGFSILNTITTQKIQNFYLETPISLLKLCNNTLIIGLQNGKVQLYKKESQQTYFKYQELQISDKHIIDAQIMDSSLLISTEDKKLIMLSISNEYKIEYQETFDKSYINNIILYNKNQLVTTQVDGRLRLWKRERQGQQFQLNQTRTIQAMKQITKIQQVPWETQNVLVGGDTLILLNAENGKQIKQYTNGSVQQNKIVCIQCIWNNIILSGNSNGQVIKQNYGNGELLQVIVIEEGVKNLFVNNQYFLIHSNKKLYVQ</sequence>
<feature type="compositionally biased region" description="Polar residues" evidence="2">
    <location>
        <begin position="238"/>
        <end position="249"/>
    </location>
</feature>
<keyword evidence="1" id="KW-0676">Redox-active center</keyword>
<evidence type="ECO:0000313" key="3">
    <source>
        <dbReference type="EMBL" id="CAD8156523.1"/>
    </source>
</evidence>
<gene>
    <name evidence="3" type="ORF">POCTA_138.1.T0320165</name>
</gene>
<evidence type="ECO:0000256" key="1">
    <source>
        <dbReference type="ARBA" id="ARBA00023284"/>
    </source>
</evidence>
<proteinExistence type="predicted"/>
<evidence type="ECO:0000256" key="2">
    <source>
        <dbReference type="SAM" id="MobiDB-lite"/>
    </source>
</evidence>
<name>A0A8S1TXN5_PAROT</name>
<protein>
    <submittedName>
        <fullName evidence="3">Uncharacterized protein</fullName>
    </submittedName>
</protein>
<evidence type="ECO:0000313" key="4">
    <source>
        <dbReference type="Proteomes" id="UP000683925"/>
    </source>
</evidence>
<dbReference type="Pfam" id="PF10262">
    <property type="entry name" value="Rdx"/>
    <property type="match status" value="1"/>
</dbReference>
<dbReference type="OrthoDB" id="299290at2759"/>
<dbReference type="EMBL" id="CAJJDP010000032">
    <property type="protein sequence ID" value="CAD8156523.1"/>
    <property type="molecule type" value="Genomic_DNA"/>
</dbReference>
<keyword evidence="4" id="KW-1185">Reference proteome</keyword>
<accession>A0A8S1TXN5</accession>